<organism evidence="8 9">
    <name type="scientific">Ascaris lumbricoides</name>
    <name type="common">Giant roundworm</name>
    <dbReference type="NCBI Taxonomy" id="6252"/>
    <lineage>
        <taxon>Eukaryota</taxon>
        <taxon>Metazoa</taxon>
        <taxon>Ecdysozoa</taxon>
        <taxon>Nematoda</taxon>
        <taxon>Chromadorea</taxon>
        <taxon>Rhabditida</taxon>
        <taxon>Spirurina</taxon>
        <taxon>Ascaridomorpha</taxon>
        <taxon>Ascaridoidea</taxon>
        <taxon>Ascarididae</taxon>
        <taxon>Ascaris</taxon>
    </lineage>
</organism>
<feature type="region of interest" description="Disordered" evidence="4">
    <location>
        <begin position="113"/>
        <end position="170"/>
    </location>
</feature>
<evidence type="ECO:0000256" key="5">
    <source>
        <dbReference type="SAM" id="Phobius"/>
    </source>
</evidence>
<evidence type="ECO:0000256" key="1">
    <source>
        <dbReference type="ARBA" id="ARBA00022630"/>
    </source>
</evidence>
<dbReference type="GO" id="GO:0006915">
    <property type="term" value="P:apoptotic process"/>
    <property type="evidence" value="ECO:0007669"/>
    <property type="project" value="TreeGrafter"/>
</dbReference>
<name>A0A0M3IJJ5_ASCLU</name>
<keyword evidence="1" id="KW-0285">Flavoprotein</keyword>
<evidence type="ECO:0000313" key="8">
    <source>
        <dbReference type="Proteomes" id="UP000036681"/>
    </source>
</evidence>
<keyword evidence="5" id="KW-0812">Transmembrane</keyword>
<dbReference type="GO" id="GO:0071949">
    <property type="term" value="F:FAD binding"/>
    <property type="evidence" value="ECO:0007669"/>
    <property type="project" value="TreeGrafter"/>
</dbReference>
<dbReference type="InterPro" id="IPR050446">
    <property type="entry name" value="FAD-oxidoreductase/Apoptosis"/>
</dbReference>
<keyword evidence="8" id="KW-1185">Reference proteome</keyword>
<dbReference type="GO" id="GO:0005739">
    <property type="term" value="C:mitochondrion"/>
    <property type="evidence" value="ECO:0007669"/>
    <property type="project" value="TreeGrafter"/>
</dbReference>
<dbReference type="Pfam" id="PF16020">
    <property type="entry name" value="Deltameth_res"/>
    <property type="match status" value="1"/>
</dbReference>
<evidence type="ECO:0000256" key="4">
    <source>
        <dbReference type="SAM" id="MobiDB-lite"/>
    </source>
</evidence>
<dbReference type="InterPro" id="IPR023753">
    <property type="entry name" value="FAD/NAD-binding_dom"/>
</dbReference>
<dbReference type="PANTHER" id="PTHR43557">
    <property type="entry name" value="APOPTOSIS-INDUCING FACTOR 1"/>
    <property type="match status" value="1"/>
</dbReference>
<dbReference type="WBParaSite" id="ALUE_0001882801-mRNA-1">
    <property type="protein sequence ID" value="ALUE_0001882801-mRNA-1"/>
    <property type="gene ID" value="ALUE_0001882801"/>
</dbReference>
<keyword evidence="5" id="KW-1133">Transmembrane helix</keyword>
<evidence type="ECO:0000256" key="2">
    <source>
        <dbReference type="ARBA" id="ARBA00022827"/>
    </source>
</evidence>
<feature type="domain" description="Deltamethrin resistance protein prag01" evidence="7">
    <location>
        <begin position="54"/>
        <end position="96"/>
    </location>
</feature>
<dbReference type="Proteomes" id="UP000036681">
    <property type="component" value="Unplaced"/>
</dbReference>
<evidence type="ECO:0000313" key="9">
    <source>
        <dbReference type="WBParaSite" id="ALUE_0001882801-mRNA-1"/>
    </source>
</evidence>
<dbReference type="Pfam" id="PF07992">
    <property type="entry name" value="Pyr_redox_2"/>
    <property type="match status" value="1"/>
</dbReference>
<evidence type="ECO:0000259" key="7">
    <source>
        <dbReference type="Pfam" id="PF16020"/>
    </source>
</evidence>
<dbReference type="Gene3D" id="3.50.50.60">
    <property type="entry name" value="FAD/NAD(P)-binding domain"/>
    <property type="match status" value="1"/>
</dbReference>
<dbReference type="SUPFAM" id="SSF51905">
    <property type="entry name" value="FAD/NAD(P)-binding domain"/>
    <property type="match status" value="1"/>
</dbReference>
<protein>
    <submittedName>
        <fullName evidence="9">Pyr_redox_2 domain-containing protein</fullName>
    </submittedName>
</protein>
<feature type="domain" description="FAD/NAD(P)-binding" evidence="6">
    <location>
        <begin position="233"/>
        <end position="285"/>
    </location>
</feature>
<dbReference type="PANTHER" id="PTHR43557:SF4">
    <property type="entry name" value="APOPTOSIS-INDUCING FACTOR 1, MITOCHONDRIAL"/>
    <property type="match status" value="1"/>
</dbReference>
<dbReference type="AlphaFoldDB" id="A0A0M3IJJ5"/>
<feature type="region of interest" description="Disordered" evidence="4">
    <location>
        <begin position="200"/>
        <end position="220"/>
    </location>
</feature>
<dbReference type="GO" id="GO:0033108">
    <property type="term" value="P:mitochondrial respiratory chain complex assembly"/>
    <property type="evidence" value="ECO:0007669"/>
    <property type="project" value="TreeGrafter"/>
</dbReference>
<evidence type="ECO:0000256" key="3">
    <source>
        <dbReference type="ARBA" id="ARBA00023002"/>
    </source>
</evidence>
<dbReference type="InterPro" id="IPR036188">
    <property type="entry name" value="FAD/NAD-bd_sf"/>
</dbReference>
<proteinExistence type="predicted"/>
<sequence>MLFKAKPDIHVEAKTESHDVVNPGPPAKPDTHVEAKTESHDVVNPGPPVTLDYMPIPFQKYKTVHSELQSKFNRYLAIGAALFAVSLYLAIKEDLFAKEALRPPASYRNRKKAYLTDAKSKKSEPEPSPPVVAAEQLEQEPEVVKEVEASPPATPEPSEQIPPEKPAKSGAMPIVVKKLQHEDEHDKEERISTEAKKRIVAATDHDDKPAAEKKAERWSSERYSHLPEEIPYLLIGAGTAAYYAALSIRARDADAKVLMIGEENQLPYNRPPLSKELWWYGDDKKDA</sequence>
<dbReference type="GO" id="GO:0016174">
    <property type="term" value="F:NAD(P)H oxidase H2O2-forming activity"/>
    <property type="evidence" value="ECO:0007669"/>
    <property type="project" value="TreeGrafter"/>
</dbReference>
<feature type="transmembrane region" description="Helical" evidence="5">
    <location>
        <begin position="72"/>
        <end position="91"/>
    </location>
</feature>
<accession>A0A0M3IJJ5</accession>
<reference evidence="9" key="1">
    <citation type="submission" date="2016-05" db="UniProtKB">
        <authorList>
            <consortium name="WormBaseParasite"/>
        </authorList>
    </citation>
    <scope>IDENTIFICATION</scope>
</reference>
<keyword evidence="5" id="KW-0472">Membrane</keyword>
<evidence type="ECO:0000259" key="6">
    <source>
        <dbReference type="Pfam" id="PF07992"/>
    </source>
</evidence>
<dbReference type="InterPro" id="IPR031973">
    <property type="entry name" value="Deltameth_res_prag01"/>
</dbReference>
<keyword evidence="3" id="KW-0560">Oxidoreductase</keyword>
<keyword evidence="2" id="KW-0274">FAD</keyword>